<gene>
    <name evidence="1" type="ORF">ACFSTE_22460</name>
</gene>
<protein>
    <submittedName>
        <fullName evidence="1">Uncharacterized protein</fullName>
    </submittedName>
</protein>
<evidence type="ECO:0000313" key="2">
    <source>
        <dbReference type="Proteomes" id="UP001597459"/>
    </source>
</evidence>
<dbReference type="RefSeq" id="WP_378253913.1">
    <property type="nucleotide sequence ID" value="NZ_JBHSJV010000001.1"/>
</dbReference>
<name>A0ABW5NH95_9FLAO</name>
<keyword evidence="2" id="KW-1185">Reference proteome</keyword>
<proteinExistence type="predicted"/>
<accession>A0ABW5NH95</accession>
<organism evidence="1 2">
    <name type="scientific">Aquimarina hainanensis</name>
    <dbReference type="NCBI Taxonomy" id="1578017"/>
    <lineage>
        <taxon>Bacteria</taxon>
        <taxon>Pseudomonadati</taxon>
        <taxon>Bacteroidota</taxon>
        <taxon>Flavobacteriia</taxon>
        <taxon>Flavobacteriales</taxon>
        <taxon>Flavobacteriaceae</taxon>
        <taxon>Aquimarina</taxon>
    </lineage>
</organism>
<dbReference type="EMBL" id="JBHULX010000048">
    <property type="protein sequence ID" value="MFD2593618.1"/>
    <property type="molecule type" value="Genomic_DNA"/>
</dbReference>
<sequence length="193" mass="22190">MTRAEIKQSEKLKKFQLNEAIKRNLALKVGLNELYAGGHTIRNEKGWRDNEISIDYIWIAKMSLSFVGWGGLITIKYNKTEFRGINNPEKLTQGLFLYNANGEITELYVQDKINDTDDPIWKINNLEMFDANKGITLDGVSYEYNVIAKNIETQILANNPNSTGWKNWEKEIWNLGHSLAQNSGNKEMAELFK</sequence>
<dbReference type="Proteomes" id="UP001597459">
    <property type="component" value="Unassembled WGS sequence"/>
</dbReference>
<reference evidence="2" key="1">
    <citation type="journal article" date="2019" name="Int. J. Syst. Evol. Microbiol.">
        <title>The Global Catalogue of Microorganisms (GCM) 10K type strain sequencing project: providing services to taxonomists for standard genome sequencing and annotation.</title>
        <authorList>
            <consortium name="The Broad Institute Genomics Platform"/>
            <consortium name="The Broad Institute Genome Sequencing Center for Infectious Disease"/>
            <person name="Wu L."/>
            <person name="Ma J."/>
        </authorList>
    </citation>
    <scope>NUCLEOTIDE SEQUENCE [LARGE SCALE GENOMIC DNA]</scope>
    <source>
        <strain evidence="2">KCTC 42423</strain>
    </source>
</reference>
<comment type="caution">
    <text evidence="1">The sequence shown here is derived from an EMBL/GenBank/DDBJ whole genome shotgun (WGS) entry which is preliminary data.</text>
</comment>
<evidence type="ECO:0000313" key="1">
    <source>
        <dbReference type="EMBL" id="MFD2593618.1"/>
    </source>
</evidence>